<evidence type="ECO:0000313" key="4">
    <source>
        <dbReference type="EMBL" id="MBA0737315.1"/>
    </source>
</evidence>
<dbReference type="InterPro" id="IPR054080">
    <property type="entry name" value="TPR1-like_2nd"/>
</dbReference>
<feature type="domain" description="CTLH" evidence="3">
    <location>
        <begin position="2"/>
        <end position="54"/>
    </location>
</feature>
<dbReference type="OrthoDB" id="972532at2759"/>
<keyword evidence="2" id="KW-0677">Repeat</keyword>
<dbReference type="Pfam" id="PF21889">
    <property type="entry name" value="TPR1-like_2nd"/>
    <property type="match status" value="1"/>
</dbReference>
<comment type="caution">
    <text evidence="4">The sequence shown here is derived from an EMBL/GenBank/DDBJ whole genome shotgun (WGS) entry which is preliminary data.</text>
</comment>
<name>A0A7J9BMJ3_GOSGO</name>
<proteinExistence type="predicted"/>
<evidence type="ECO:0000256" key="2">
    <source>
        <dbReference type="ARBA" id="ARBA00022737"/>
    </source>
</evidence>
<accession>A0A7J9BMJ3</accession>
<evidence type="ECO:0000256" key="1">
    <source>
        <dbReference type="ARBA" id="ARBA00022574"/>
    </source>
</evidence>
<organism evidence="4 5">
    <name type="scientific">Gossypium gossypioides</name>
    <name type="common">Mexican cotton</name>
    <name type="synonym">Selera gossypioides</name>
    <dbReference type="NCBI Taxonomy" id="34282"/>
    <lineage>
        <taxon>Eukaryota</taxon>
        <taxon>Viridiplantae</taxon>
        <taxon>Streptophyta</taxon>
        <taxon>Embryophyta</taxon>
        <taxon>Tracheophyta</taxon>
        <taxon>Spermatophyta</taxon>
        <taxon>Magnoliopsida</taxon>
        <taxon>eudicotyledons</taxon>
        <taxon>Gunneridae</taxon>
        <taxon>Pentapetalae</taxon>
        <taxon>rosids</taxon>
        <taxon>malvids</taxon>
        <taxon>Malvales</taxon>
        <taxon>Malvaceae</taxon>
        <taxon>Malvoideae</taxon>
        <taxon>Gossypium</taxon>
    </lineage>
</organism>
<keyword evidence="1" id="KW-0853">WD repeat</keyword>
<dbReference type="PANTHER" id="PTHR22838">
    <property type="entry name" value="WD REPEAT PROTEIN 26-RELATED"/>
    <property type="match status" value="1"/>
</dbReference>
<dbReference type="EMBL" id="JABEZY010000004">
    <property type="protein sequence ID" value="MBA0737315.1"/>
    <property type="molecule type" value="Genomic_DNA"/>
</dbReference>
<evidence type="ECO:0000313" key="5">
    <source>
        <dbReference type="Proteomes" id="UP000593579"/>
    </source>
</evidence>
<sequence length="176" mass="20337">FDLLESQILSGDWDDCIDTLNKIKDVKDDTRSSVLFLVFKQCFLEYLNRGDDSLALSVLQKRVPTLHMSNETVHKLAYNILALKEMELGKLDEDVISELRKRLVMELGKQLLPPIVLPERRLEHLVETSVTAQIDSCIYHNSQDAVLLYEDHCCGRDQIPTEIVKKKKNGVWQERK</sequence>
<dbReference type="PANTHER" id="PTHR22838:SF23">
    <property type="entry name" value="WD REPEAT-CONTAINING PROTEIN WDS HOMOLOG"/>
    <property type="match status" value="1"/>
</dbReference>
<dbReference type="AlphaFoldDB" id="A0A7J9BMJ3"/>
<gene>
    <name evidence="4" type="ORF">Gogos_010785</name>
</gene>
<protein>
    <recommendedName>
        <fullName evidence="3">CTLH domain-containing protein</fullName>
    </recommendedName>
</protein>
<dbReference type="SMART" id="SM00668">
    <property type="entry name" value="CTLH"/>
    <property type="match status" value="1"/>
</dbReference>
<dbReference type="InterPro" id="IPR006595">
    <property type="entry name" value="CTLH_C"/>
</dbReference>
<feature type="non-terminal residue" evidence="4">
    <location>
        <position position="1"/>
    </location>
</feature>
<dbReference type="PROSITE" id="PS50897">
    <property type="entry name" value="CTLH"/>
    <property type="match status" value="1"/>
</dbReference>
<dbReference type="Proteomes" id="UP000593579">
    <property type="component" value="Unassembled WGS sequence"/>
</dbReference>
<evidence type="ECO:0000259" key="3">
    <source>
        <dbReference type="PROSITE" id="PS50897"/>
    </source>
</evidence>
<keyword evidence="5" id="KW-1185">Reference proteome</keyword>
<dbReference type="InterPro" id="IPR051350">
    <property type="entry name" value="WD_repeat-ST_regulator"/>
</dbReference>
<reference evidence="4 5" key="1">
    <citation type="journal article" date="2019" name="Genome Biol. Evol.">
        <title>Insights into the evolution of the New World diploid cottons (Gossypium, subgenus Houzingenia) based on genome sequencing.</title>
        <authorList>
            <person name="Grover C.E."/>
            <person name="Arick M.A. 2nd"/>
            <person name="Thrash A."/>
            <person name="Conover J.L."/>
            <person name="Sanders W.S."/>
            <person name="Peterson D.G."/>
            <person name="Frelichowski J.E."/>
            <person name="Scheffler J.A."/>
            <person name="Scheffler B.E."/>
            <person name="Wendel J.F."/>
        </authorList>
    </citation>
    <scope>NUCLEOTIDE SEQUENCE [LARGE SCALE GENOMIC DNA]</scope>
    <source>
        <strain evidence="4">5</strain>
        <tissue evidence="4">Leaf</tissue>
    </source>
</reference>